<dbReference type="InterPro" id="IPR036249">
    <property type="entry name" value="Thioredoxin-like_sf"/>
</dbReference>
<dbReference type="Gene3D" id="3.40.30.10">
    <property type="entry name" value="Glutaredoxin"/>
    <property type="match status" value="1"/>
</dbReference>
<protein>
    <recommendedName>
        <fullName evidence="1">Thioredoxin-like fold domain-containing protein</fullName>
    </recommendedName>
</protein>
<accession>A0AAN8XN25</accession>
<dbReference type="GO" id="GO:0007600">
    <property type="term" value="P:sensory perception"/>
    <property type="evidence" value="ECO:0007669"/>
    <property type="project" value="InterPro"/>
</dbReference>
<dbReference type="GO" id="GO:0045494">
    <property type="term" value="P:photoreceptor cell maintenance"/>
    <property type="evidence" value="ECO:0007669"/>
    <property type="project" value="InterPro"/>
</dbReference>
<feature type="domain" description="Thioredoxin-like fold" evidence="1">
    <location>
        <begin position="28"/>
        <end position="121"/>
    </location>
</feature>
<dbReference type="Proteomes" id="UP001372834">
    <property type="component" value="Unassembled WGS sequence"/>
</dbReference>
<dbReference type="Pfam" id="PF13905">
    <property type="entry name" value="Thioredoxin_8"/>
    <property type="match status" value="1"/>
</dbReference>
<dbReference type="InterPro" id="IPR012336">
    <property type="entry name" value="Thioredoxin-like_fold"/>
</dbReference>
<dbReference type="PANTHER" id="PTHR46762:SF1">
    <property type="entry name" value="NUCLEOREDOXIN-LIKE PROTEIN 2"/>
    <property type="match status" value="1"/>
</dbReference>
<evidence type="ECO:0000259" key="1">
    <source>
        <dbReference type="Pfam" id="PF13905"/>
    </source>
</evidence>
<dbReference type="AlphaFoldDB" id="A0AAN8XN25"/>
<evidence type="ECO:0000313" key="3">
    <source>
        <dbReference type="Proteomes" id="UP001372834"/>
    </source>
</evidence>
<proteinExistence type="predicted"/>
<name>A0AAN8XN25_POLSC</name>
<reference evidence="2 3" key="1">
    <citation type="submission" date="2023-10" db="EMBL/GenBank/DDBJ databases">
        <title>Genomes of two closely related lineages of the louse Polyplax serrata with different host specificities.</title>
        <authorList>
            <person name="Martinu J."/>
            <person name="Tarabai H."/>
            <person name="Stefka J."/>
            <person name="Hypsa V."/>
        </authorList>
    </citation>
    <scope>NUCLEOTIDE SEQUENCE [LARGE SCALE GENOMIC DNA]</scope>
    <source>
        <strain evidence="2">HR10_N</strain>
    </source>
</reference>
<dbReference type="InterPro" id="IPR029519">
    <property type="entry name" value="RdCVF2"/>
</dbReference>
<dbReference type="EMBL" id="JAWJWE010000002">
    <property type="protein sequence ID" value="KAK6643630.1"/>
    <property type="molecule type" value="Genomic_DNA"/>
</dbReference>
<dbReference type="SUPFAM" id="SSF52833">
    <property type="entry name" value="Thioredoxin-like"/>
    <property type="match status" value="1"/>
</dbReference>
<dbReference type="PANTHER" id="PTHR46762">
    <property type="entry name" value="NUCLEOREDOXIN-LIKE PROTEIN 2"/>
    <property type="match status" value="1"/>
</dbReference>
<sequence>MDFLRGKTIVQKVTEPVPADIALKKKNLVLYYFTSGDCDACRAFDVKLREVYCEATFRRFELAVIVVSCDDSKENFLTNIRTHYSDWYVIQFDDELGKLLTYNYGVTHVPTLIVVRRNGAVVTREGKQEVDAIGINVLVTWSE</sequence>
<comment type="caution">
    <text evidence="2">The sequence shown here is derived from an EMBL/GenBank/DDBJ whole genome shotgun (WGS) entry which is preliminary data.</text>
</comment>
<evidence type="ECO:0000313" key="2">
    <source>
        <dbReference type="EMBL" id="KAK6643630.1"/>
    </source>
</evidence>
<organism evidence="2 3">
    <name type="scientific">Polyplax serrata</name>
    <name type="common">Common mouse louse</name>
    <dbReference type="NCBI Taxonomy" id="468196"/>
    <lineage>
        <taxon>Eukaryota</taxon>
        <taxon>Metazoa</taxon>
        <taxon>Ecdysozoa</taxon>
        <taxon>Arthropoda</taxon>
        <taxon>Hexapoda</taxon>
        <taxon>Insecta</taxon>
        <taxon>Pterygota</taxon>
        <taxon>Neoptera</taxon>
        <taxon>Paraneoptera</taxon>
        <taxon>Psocodea</taxon>
        <taxon>Troctomorpha</taxon>
        <taxon>Phthiraptera</taxon>
        <taxon>Anoplura</taxon>
        <taxon>Polyplacidae</taxon>
        <taxon>Polyplax</taxon>
    </lineage>
</organism>
<gene>
    <name evidence="2" type="ORF">RUM43_005140</name>
</gene>